<name>A0A6V8L7Z7_9ACTN</name>
<reference evidence="1 2" key="1">
    <citation type="submission" date="2020-03" db="EMBL/GenBank/DDBJ databases">
        <title>Whole genome shotgun sequence of Phytohabitans rumicis NBRC 108638.</title>
        <authorList>
            <person name="Komaki H."/>
            <person name="Tamura T."/>
        </authorList>
    </citation>
    <scope>NUCLEOTIDE SEQUENCE [LARGE SCALE GENOMIC DNA]</scope>
    <source>
        <strain evidence="1 2">NBRC 108638</strain>
    </source>
</reference>
<comment type="caution">
    <text evidence="1">The sequence shown here is derived from an EMBL/GenBank/DDBJ whole genome shotgun (WGS) entry which is preliminary data.</text>
</comment>
<accession>A0A6V8L7Z7</accession>
<keyword evidence="2" id="KW-1185">Reference proteome</keyword>
<protein>
    <submittedName>
        <fullName evidence="1">Uncharacterized protein</fullName>
    </submittedName>
</protein>
<dbReference type="Proteomes" id="UP000482960">
    <property type="component" value="Unassembled WGS sequence"/>
</dbReference>
<proteinExistence type="predicted"/>
<evidence type="ECO:0000313" key="1">
    <source>
        <dbReference type="EMBL" id="GFJ93383.1"/>
    </source>
</evidence>
<sequence length="82" mass="9308">MTTTNDQAYERYRSALSRTASLGSDRRGSGERATWWRHMHGFLSEHDRSEDGKCRKPECGEDWPCTMVLGIITDLDSGNAGW</sequence>
<gene>
    <name evidence="1" type="ORF">Prum_070250</name>
</gene>
<organism evidence="1 2">
    <name type="scientific">Phytohabitans rumicis</name>
    <dbReference type="NCBI Taxonomy" id="1076125"/>
    <lineage>
        <taxon>Bacteria</taxon>
        <taxon>Bacillati</taxon>
        <taxon>Actinomycetota</taxon>
        <taxon>Actinomycetes</taxon>
        <taxon>Micromonosporales</taxon>
        <taxon>Micromonosporaceae</taxon>
    </lineage>
</organism>
<dbReference type="AlphaFoldDB" id="A0A6V8L7Z7"/>
<reference evidence="1 2" key="2">
    <citation type="submission" date="2020-03" db="EMBL/GenBank/DDBJ databases">
        <authorList>
            <person name="Ichikawa N."/>
            <person name="Kimura A."/>
            <person name="Kitahashi Y."/>
            <person name="Uohara A."/>
        </authorList>
    </citation>
    <scope>NUCLEOTIDE SEQUENCE [LARGE SCALE GENOMIC DNA]</scope>
    <source>
        <strain evidence="1 2">NBRC 108638</strain>
    </source>
</reference>
<evidence type="ECO:0000313" key="2">
    <source>
        <dbReference type="Proteomes" id="UP000482960"/>
    </source>
</evidence>
<dbReference type="EMBL" id="BLPG01000001">
    <property type="protein sequence ID" value="GFJ93383.1"/>
    <property type="molecule type" value="Genomic_DNA"/>
</dbReference>